<dbReference type="AlphaFoldDB" id="A0A090ETT6"/>
<evidence type="ECO:0000256" key="1">
    <source>
        <dbReference type="SAM" id="MobiDB-lite"/>
    </source>
</evidence>
<reference evidence="2 3" key="1">
    <citation type="submission" date="2014-08" db="EMBL/GenBank/DDBJ databases">
        <authorList>
            <person name="Moulin Lionel"/>
        </authorList>
    </citation>
    <scope>NUCLEOTIDE SEQUENCE [LARGE SCALE GENOMIC DNA]</scope>
</reference>
<organism evidence="2 3">
    <name type="scientific">Mesorhizobium plurifarium</name>
    <dbReference type="NCBI Taxonomy" id="69974"/>
    <lineage>
        <taxon>Bacteria</taxon>
        <taxon>Pseudomonadati</taxon>
        <taxon>Pseudomonadota</taxon>
        <taxon>Alphaproteobacteria</taxon>
        <taxon>Hyphomicrobiales</taxon>
        <taxon>Phyllobacteriaceae</taxon>
        <taxon>Mesorhizobium</taxon>
    </lineage>
</organism>
<name>A0A090ETT6_MESPL</name>
<sequence>MIFSQTAESISSGFADEPQDEDAQPADFAIVSNWSNDLVLTKLSSEIVGKDMNGSVPGWTLQFKAQKLCQLKQAVSVQYVGFHARFRLFVTSHFCRTCDLKARSALEGSATLAERQLMVAEIGRGLPKRIVP</sequence>
<feature type="region of interest" description="Disordered" evidence="1">
    <location>
        <begin position="1"/>
        <end position="20"/>
    </location>
</feature>
<feature type="compositionally biased region" description="Polar residues" evidence="1">
    <location>
        <begin position="1"/>
        <end position="12"/>
    </location>
</feature>
<proteinExistence type="predicted"/>
<dbReference type="EMBL" id="CCNB01000012">
    <property type="protein sequence ID" value="CDX35009.1"/>
    <property type="molecule type" value="Genomic_DNA"/>
</dbReference>
<accession>A0A090ETT6</accession>
<evidence type="ECO:0000313" key="3">
    <source>
        <dbReference type="Proteomes" id="UP000046373"/>
    </source>
</evidence>
<gene>
    <name evidence="2" type="ORF">MPLDJ20_20029</name>
</gene>
<dbReference type="Proteomes" id="UP000046373">
    <property type="component" value="Unassembled WGS sequence"/>
</dbReference>
<protein>
    <submittedName>
        <fullName evidence="2">Uncharacterized protein</fullName>
    </submittedName>
</protein>
<evidence type="ECO:0000313" key="2">
    <source>
        <dbReference type="EMBL" id="CDX35009.1"/>
    </source>
</evidence>